<evidence type="ECO:0000313" key="3">
    <source>
        <dbReference type="Proteomes" id="UP000237347"/>
    </source>
</evidence>
<dbReference type="Proteomes" id="UP000237347">
    <property type="component" value="Unassembled WGS sequence"/>
</dbReference>
<dbReference type="InterPro" id="IPR041266">
    <property type="entry name" value="EDS1_EP"/>
</dbReference>
<dbReference type="InterPro" id="IPR044603">
    <property type="entry name" value="SAG101-like"/>
</dbReference>
<protein>
    <submittedName>
        <fullName evidence="2">Senescence-associated carboxylesterase 101</fullName>
    </submittedName>
</protein>
<name>A0AAW0IUV4_QUESU</name>
<comment type="caution">
    <text evidence="2">The sequence shown here is derived from an EMBL/GenBank/DDBJ whole genome shotgun (WGS) entry which is preliminary data.</text>
</comment>
<dbReference type="AlphaFoldDB" id="A0AAW0IUV4"/>
<feature type="domain" description="EDS1 EP" evidence="1">
    <location>
        <begin position="145"/>
        <end position="269"/>
    </location>
</feature>
<proteinExistence type="predicted"/>
<organism evidence="2 3">
    <name type="scientific">Quercus suber</name>
    <name type="common">Cork oak</name>
    <dbReference type="NCBI Taxonomy" id="58331"/>
    <lineage>
        <taxon>Eukaryota</taxon>
        <taxon>Viridiplantae</taxon>
        <taxon>Streptophyta</taxon>
        <taxon>Embryophyta</taxon>
        <taxon>Tracheophyta</taxon>
        <taxon>Spermatophyta</taxon>
        <taxon>Magnoliopsida</taxon>
        <taxon>eudicotyledons</taxon>
        <taxon>Gunneridae</taxon>
        <taxon>Pentapetalae</taxon>
        <taxon>rosids</taxon>
        <taxon>fabids</taxon>
        <taxon>Fagales</taxon>
        <taxon>Fagaceae</taxon>
        <taxon>Quercus</taxon>
    </lineage>
</organism>
<evidence type="ECO:0000259" key="1">
    <source>
        <dbReference type="Pfam" id="PF18117"/>
    </source>
</evidence>
<dbReference type="PANTHER" id="PTHR46898:SF3">
    <property type="entry name" value="FUNGAL LIPASE-LIKE DOMAIN-CONTAINING PROTEIN"/>
    <property type="match status" value="1"/>
</dbReference>
<dbReference type="GO" id="GO:0006952">
    <property type="term" value="P:defense response"/>
    <property type="evidence" value="ECO:0007669"/>
    <property type="project" value="InterPro"/>
</dbReference>
<accession>A0AAW0IUV4</accession>
<dbReference type="Pfam" id="PF18117">
    <property type="entry name" value="EDS1_EP"/>
    <property type="match status" value="1"/>
</dbReference>
<gene>
    <name evidence="2" type="primary">SAG101_5</name>
    <name evidence="2" type="ORF">CFP56_041815</name>
</gene>
<evidence type="ECO:0000313" key="2">
    <source>
        <dbReference type="EMBL" id="KAK7818112.1"/>
    </source>
</evidence>
<dbReference type="EMBL" id="PKMF04000845">
    <property type="protein sequence ID" value="KAK7818112.1"/>
    <property type="molecule type" value="Genomic_DNA"/>
</dbReference>
<keyword evidence="3" id="KW-1185">Reference proteome</keyword>
<reference evidence="2 3" key="1">
    <citation type="journal article" date="2018" name="Sci. Data">
        <title>The draft genome sequence of cork oak.</title>
        <authorList>
            <person name="Ramos A.M."/>
            <person name="Usie A."/>
            <person name="Barbosa P."/>
            <person name="Barros P.M."/>
            <person name="Capote T."/>
            <person name="Chaves I."/>
            <person name="Simoes F."/>
            <person name="Abreu I."/>
            <person name="Carrasquinho I."/>
            <person name="Faro C."/>
            <person name="Guimaraes J.B."/>
            <person name="Mendonca D."/>
            <person name="Nobrega F."/>
            <person name="Rodrigues L."/>
            <person name="Saibo N.J.M."/>
            <person name="Varela M.C."/>
            <person name="Egas C."/>
            <person name="Matos J."/>
            <person name="Miguel C.M."/>
            <person name="Oliveira M.M."/>
            <person name="Ricardo C.P."/>
            <person name="Goncalves S."/>
        </authorList>
    </citation>
    <scope>NUCLEOTIDE SEQUENCE [LARGE SCALE GENOMIC DNA]</scope>
    <source>
        <strain evidence="3">cv. HL8</strain>
    </source>
</reference>
<dbReference type="GO" id="GO:0052689">
    <property type="term" value="F:carboxylic ester hydrolase activity"/>
    <property type="evidence" value="ECO:0007669"/>
    <property type="project" value="InterPro"/>
</dbReference>
<dbReference type="PANTHER" id="PTHR46898">
    <property type="entry name" value="SENESCENCE-ASSOCIATED CARBOXYLESTERASE 101"/>
    <property type="match status" value="1"/>
</dbReference>
<sequence>MATYSEGPENQNPNQVLELYRKIVEYLNRKRKLLTCKILVVATTTTKQWPEQSDYKDRRAGIEIVQVQGAGFDPYKKLNEIKINMAFFEWYKKFFKQKGIGFYDSYKNGCSTNDINVILFKKILTNYWEEMVDEAEKKPQKEGSTQDYRLSRSHYEKLEQWLKETEKPSSGLNDLKKQNVASSLTDDSLFWAHVEEARISVARISHKGESDMEKESLNCRLIEFENYVLDLIKNYAVSPEIFFTGSSFMKWWEEYRKIKGTSYSLRLANLMNNAENYDKYATGCLVIH</sequence>